<accession>A0A0E9TW22</accession>
<name>A0A0E9TW22_ANGAN</name>
<proteinExistence type="predicted"/>
<dbReference type="EMBL" id="GBXM01050895">
    <property type="protein sequence ID" value="JAH57682.1"/>
    <property type="molecule type" value="Transcribed_RNA"/>
</dbReference>
<dbReference type="AlphaFoldDB" id="A0A0E9TW22"/>
<reference evidence="1" key="2">
    <citation type="journal article" date="2015" name="Fish Shellfish Immunol.">
        <title>Early steps in the European eel (Anguilla anguilla)-Vibrio vulnificus interaction in the gills: Role of the RtxA13 toxin.</title>
        <authorList>
            <person name="Callol A."/>
            <person name="Pajuelo D."/>
            <person name="Ebbesson L."/>
            <person name="Teles M."/>
            <person name="MacKenzie S."/>
            <person name="Amaro C."/>
        </authorList>
    </citation>
    <scope>NUCLEOTIDE SEQUENCE</scope>
</reference>
<protein>
    <submittedName>
        <fullName evidence="1">Uncharacterized protein</fullName>
    </submittedName>
</protein>
<evidence type="ECO:0000313" key="1">
    <source>
        <dbReference type="EMBL" id="JAH57682.1"/>
    </source>
</evidence>
<reference evidence="1" key="1">
    <citation type="submission" date="2014-11" db="EMBL/GenBank/DDBJ databases">
        <authorList>
            <person name="Amaro Gonzalez C."/>
        </authorList>
    </citation>
    <scope>NUCLEOTIDE SEQUENCE</scope>
</reference>
<sequence length="28" mass="3248">MCQTSQNVKPQLCAYRRGAFSKLLFELD</sequence>
<organism evidence="1">
    <name type="scientific">Anguilla anguilla</name>
    <name type="common">European freshwater eel</name>
    <name type="synonym">Muraena anguilla</name>
    <dbReference type="NCBI Taxonomy" id="7936"/>
    <lineage>
        <taxon>Eukaryota</taxon>
        <taxon>Metazoa</taxon>
        <taxon>Chordata</taxon>
        <taxon>Craniata</taxon>
        <taxon>Vertebrata</taxon>
        <taxon>Euteleostomi</taxon>
        <taxon>Actinopterygii</taxon>
        <taxon>Neopterygii</taxon>
        <taxon>Teleostei</taxon>
        <taxon>Anguilliformes</taxon>
        <taxon>Anguillidae</taxon>
        <taxon>Anguilla</taxon>
    </lineage>
</organism>